<dbReference type="InterPro" id="IPR025499">
    <property type="entry name" value="KdgF"/>
</dbReference>
<keyword evidence="3" id="KW-1185">Reference proteome</keyword>
<name>A0A8J7IW19_9BACT</name>
<dbReference type="PIRSF" id="PIRSF029883">
    <property type="entry name" value="KdgF"/>
    <property type="match status" value="1"/>
</dbReference>
<gene>
    <name evidence="2" type="ORF">JFN93_02365</name>
</gene>
<dbReference type="RefSeq" id="WP_199382387.1">
    <property type="nucleotide sequence ID" value="NZ_JAEMHM010000002.1"/>
</dbReference>
<dbReference type="Gene3D" id="2.60.120.10">
    <property type="entry name" value="Jelly Rolls"/>
    <property type="match status" value="1"/>
</dbReference>
<evidence type="ECO:0000259" key="1">
    <source>
        <dbReference type="Pfam" id="PF07883"/>
    </source>
</evidence>
<dbReference type="InterPro" id="IPR011051">
    <property type="entry name" value="RmlC_Cupin_sf"/>
</dbReference>
<dbReference type="InterPro" id="IPR013096">
    <property type="entry name" value="Cupin_2"/>
</dbReference>
<comment type="caution">
    <text evidence="2">The sequence shown here is derived from an EMBL/GenBank/DDBJ whole genome shotgun (WGS) entry which is preliminary data.</text>
</comment>
<dbReference type="PANTHER" id="PTHR40112:SF1">
    <property type="entry name" value="H2HPP ISOMERASE"/>
    <property type="match status" value="1"/>
</dbReference>
<dbReference type="Pfam" id="PF07883">
    <property type="entry name" value="Cupin_2"/>
    <property type="match status" value="1"/>
</dbReference>
<dbReference type="InterPro" id="IPR052535">
    <property type="entry name" value="Bacilysin_H2HPP_isomerase"/>
</dbReference>
<dbReference type="InterPro" id="IPR014710">
    <property type="entry name" value="RmlC-like_jellyroll"/>
</dbReference>
<dbReference type="AlphaFoldDB" id="A0A8J7IW19"/>
<reference evidence="2" key="1">
    <citation type="submission" date="2020-12" db="EMBL/GenBank/DDBJ databases">
        <title>Geomonas sp. Red875, isolated from river sediment.</title>
        <authorList>
            <person name="Xu Z."/>
            <person name="Zhang Z."/>
            <person name="Masuda Y."/>
            <person name="Itoh H."/>
            <person name="Senoo K."/>
        </authorList>
    </citation>
    <scope>NUCLEOTIDE SEQUENCE</scope>
    <source>
        <strain evidence="2">Red875</strain>
    </source>
</reference>
<dbReference type="Proteomes" id="UP000636888">
    <property type="component" value="Unassembled WGS sequence"/>
</dbReference>
<evidence type="ECO:0000313" key="3">
    <source>
        <dbReference type="Proteomes" id="UP000636888"/>
    </source>
</evidence>
<protein>
    <submittedName>
        <fullName evidence="2">Cupin domain-containing protein</fullName>
    </submittedName>
</protein>
<dbReference type="PANTHER" id="PTHR40112">
    <property type="entry name" value="H2HPP ISOMERASE"/>
    <property type="match status" value="1"/>
</dbReference>
<evidence type="ECO:0000313" key="2">
    <source>
        <dbReference type="EMBL" id="MBJ6723542.1"/>
    </source>
</evidence>
<proteinExistence type="predicted"/>
<accession>A0A8J7IW19</accession>
<sequence>MFSSYSRDGYKKALEGIEQKTLVHGDKTLMVEFRLRQGAVLPQHAHPHEQIGYLVSGRIRLRIGEEARELSSGDSWCIPGAAIHGADILEDAVAIEVFSPVREDYLP</sequence>
<dbReference type="SUPFAM" id="SSF51182">
    <property type="entry name" value="RmlC-like cupins"/>
    <property type="match status" value="1"/>
</dbReference>
<organism evidence="2 3">
    <name type="scientific">Geomesophilobacter sediminis</name>
    <dbReference type="NCBI Taxonomy" id="2798584"/>
    <lineage>
        <taxon>Bacteria</taxon>
        <taxon>Pseudomonadati</taxon>
        <taxon>Thermodesulfobacteriota</taxon>
        <taxon>Desulfuromonadia</taxon>
        <taxon>Geobacterales</taxon>
        <taxon>Geobacteraceae</taxon>
        <taxon>Geomesophilobacter</taxon>
    </lineage>
</organism>
<dbReference type="EMBL" id="JAEMHM010000002">
    <property type="protein sequence ID" value="MBJ6723542.1"/>
    <property type="molecule type" value="Genomic_DNA"/>
</dbReference>
<dbReference type="CDD" id="cd02238">
    <property type="entry name" value="cupin_KdgF"/>
    <property type="match status" value="1"/>
</dbReference>
<feature type="domain" description="Cupin type-2" evidence="1">
    <location>
        <begin position="33"/>
        <end position="91"/>
    </location>
</feature>